<keyword evidence="10" id="KW-1185">Reference proteome</keyword>
<keyword evidence="5 7" id="KW-1133">Transmembrane helix</keyword>
<organism evidence="9 10">
    <name type="scientific">Labilithrix luteola</name>
    <dbReference type="NCBI Taxonomy" id="1391654"/>
    <lineage>
        <taxon>Bacteria</taxon>
        <taxon>Pseudomonadati</taxon>
        <taxon>Myxococcota</taxon>
        <taxon>Polyangia</taxon>
        <taxon>Polyangiales</taxon>
        <taxon>Labilitrichaceae</taxon>
        <taxon>Labilithrix</taxon>
    </lineage>
</organism>
<evidence type="ECO:0000256" key="2">
    <source>
        <dbReference type="ARBA" id="ARBA00008193"/>
    </source>
</evidence>
<evidence type="ECO:0000256" key="6">
    <source>
        <dbReference type="ARBA" id="ARBA00023136"/>
    </source>
</evidence>
<evidence type="ECO:0000256" key="4">
    <source>
        <dbReference type="ARBA" id="ARBA00022692"/>
    </source>
</evidence>
<sequence length="215" mass="22394">MELPTIHGVGPALYLELPAIIVGGLSGGVHAVQKNFDAVGVVVLAIATGLGGGLMRDVILSVGPPLVLLNPRYLYAVTAAALVAFFFAPLFSHIKKVTDFIDALSLGFFGIAGAERALSLGIPEPGALMLGVITAVGGSVARDVLANDTPELLQPGSLYATPVLFGVAGYIVLEHVGIFHGVVAAFLSIGAICGVRLVALWRDWRAPRPRRPRRA</sequence>
<keyword evidence="3" id="KW-1003">Cell membrane</keyword>
<dbReference type="Proteomes" id="UP000064967">
    <property type="component" value="Chromosome"/>
</dbReference>
<evidence type="ECO:0000259" key="8">
    <source>
        <dbReference type="Pfam" id="PF03458"/>
    </source>
</evidence>
<evidence type="ECO:0000256" key="5">
    <source>
        <dbReference type="ARBA" id="ARBA00022989"/>
    </source>
</evidence>
<proteinExistence type="inferred from homology"/>
<feature type="domain" description="Glycine transporter" evidence="8">
    <location>
        <begin position="14"/>
        <end position="88"/>
    </location>
</feature>
<dbReference type="Pfam" id="PF03458">
    <property type="entry name" value="Gly_transporter"/>
    <property type="match status" value="2"/>
</dbReference>
<evidence type="ECO:0000313" key="10">
    <source>
        <dbReference type="Proteomes" id="UP000064967"/>
    </source>
</evidence>
<feature type="transmembrane region" description="Helical" evidence="7">
    <location>
        <begin position="39"/>
        <end position="61"/>
    </location>
</feature>
<feature type="domain" description="Glycine transporter" evidence="8">
    <location>
        <begin position="100"/>
        <end position="174"/>
    </location>
</feature>
<keyword evidence="4 7" id="KW-0812">Transmembrane</keyword>
<dbReference type="EMBL" id="CP012333">
    <property type="protein sequence ID" value="AKV01011.1"/>
    <property type="molecule type" value="Genomic_DNA"/>
</dbReference>
<feature type="transmembrane region" description="Helical" evidence="7">
    <location>
        <begin position="12"/>
        <end position="32"/>
    </location>
</feature>
<dbReference type="PANTHER" id="PTHR30506">
    <property type="entry name" value="INNER MEMBRANE PROTEIN"/>
    <property type="match status" value="1"/>
</dbReference>
<reference evidence="9 10" key="1">
    <citation type="submission" date="2015-08" db="EMBL/GenBank/DDBJ databases">
        <authorList>
            <person name="Babu N.S."/>
            <person name="Beckwith C.J."/>
            <person name="Beseler K.G."/>
            <person name="Brison A."/>
            <person name="Carone J.V."/>
            <person name="Caskin T.P."/>
            <person name="Diamond M."/>
            <person name="Durham M.E."/>
            <person name="Foxe J.M."/>
            <person name="Go M."/>
            <person name="Henderson B.A."/>
            <person name="Jones I.B."/>
            <person name="McGettigan J.A."/>
            <person name="Micheletti S.J."/>
            <person name="Nasrallah M.E."/>
            <person name="Ortiz D."/>
            <person name="Piller C.R."/>
            <person name="Privatt S.R."/>
            <person name="Schneider S.L."/>
            <person name="Sharp S."/>
            <person name="Smith T.C."/>
            <person name="Stanton J.D."/>
            <person name="Ullery H.E."/>
            <person name="Wilson R.J."/>
            <person name="Serrano M.G."/>
            <person name="Buck G."/>
            <person name="Lee V."/>
            <person name="Wang Y."/>
            <person name="Carvalho R."/>
            <person name="Voegtly L."/>
            <person name="Shi R."/>
            <person name="Duckworth R."/>
            <person name="Johnson A."/>
            <person name="Loviza R."/>
            <person name="Walstead R."/>
            <person name="Shah Z."/>
            <person name="Kiflezghi M."/>
            <person name="Wade K."/>
            <person name="Ball S.L."/>
            <person name="Bradley K.W."/>
            <person name="Asai D.J."/>
            <person name="Bowman C.A."/>
            <person name="Russell D.A."/>
            <person name="Pope W.H."/>
            <person name="Jacobs-Sera D."/>
            <person name="Hendrix R.W."/>
            <person name="Hatfull G.F."/>
        </authorList>
    </citation>
    <scope>NUCLEOTIDE SEQUENCE [LARGE SCALE GENOMIC DNA]</scope>
    <source>
        <strain evidence="9 10">DSM 27648</strain>
    </source>
</reference>
<evidence type="ECO:0000313" key="9">
    <source>
        <dbReference type="EMBL" id="AKV01011.1"/>
    </source>
</evidence>
<evidence type="ECO:0000256" key="7">
    <source>
        <dbReference type="SAM" id="Phobius"/>
    </source>
</evidence>
<keyword evidence="6 7" id="KW-0472">Membrane</keyword>
<dbReference type="STRING" id="1391654.AKJ09_07674"/>
<comment type="similarity">
    <text evidence="2">Belongs to the UPF0126 family.</text>
</comment>
<evidence type="ECO:0000256" key="3">
    <source>
        <dbReference type="ARBA" id="ARBA00022475"/>
    </source>
</evidence>
<dbReference type="AlphaFoldDB" id="A0A0K1Q5A1"/>
<accession>A0A0K1Q5A1</accession>
<gene>
    <name evidence="9" type="ORF">AKJ09_07674</name>
</gene>
<feature type="transmembrane region" description="Helical" evidence="7">
    <location>
        <begin position="73"/>
        <end position="91"/>
    </location>
</feature>
<dbReference type="KEGG" id="llu:AKJ09_07674"/>
<feature type="transmembrane region" description="Helical" evidence="7">
    <location>
        <begin position="152"/>
        <end position="172"/>
    </location>
</feature>
<dbReference type="RefSeq" id="WP_146652189.1">
    <property type="nucleotide sequence ID" value="NZ_CP012333.1"/>
</dbReference>
<comment type="subcellular location">
    <subcellularLocation>
        <location evidence="1">Cell membrane</location>
        <topology evidence="1">Multi-pass membrane protein</topology>
    </subcellularLocation>
</comment>
<dbReference type="PANTHER" id="PTHR30506:SF3">
    <property type="entry name" value="UPF0126 INNER MEMBRANE PROTEIN YADS-RELATED"/>
    <property type="match status" value="1"/>
</dbReference>
<protein>
    <recommendedName>
        <fullName evidence="8">Glycine transporter domain-containing protein</fullName>
    </recommendedName>
</protein>
<evidence type="ECO:0000256" key="1">
    <source>
        <dbReference type="ARBA" id="ARBA00004651"/>
    </source>
</evidence>
<feature type="transmembrane region" description="Helical" evidence="7">
    <location>
        <begin position="178"/>
        <end position="201"/>
    </location>
</feature>
<name>A0A0K1Q5A1_9BACT</name>
<dbReference type="InterPro" id="IPR005115">
    <property type="entry name" value="Gly_transporter"/>
</dbReference>
<dbReference type="OrthoDB" id="9791874at2"/>
<dbReference type="GO" id="GO:0005886">
    <property type="term" value="C:plasma membrane"/>
    <property type="evidence" value="ECO:0007669"/>
    <property type="project" value="UniProtKB-SubCell"/>
</dbReference>